<dbReference type="AlphaFoldDB" id="A0A2N1NAJ2"/>
<name>A0A2N1NAJ2_9GLOM</name>
<evidence type="ECO:0000313" key="3">
    <source>
        <dbReference type="Proteomes" id="UP000233469"/>
    </source>
</evidence>
<accession>A0A2N1NAJ2</accession>
<sequence>VSEIVVTHRDRLCWFVFDLIQYVLSYHTTKFVVLFNDATSDEHELSQNILTINTAFICRMQLLYIYESVKTGEISKKRKVSAIRARQTTTLGRNSQSYITSQSVTNHSQKQLLKRWMGLARFAYNSVIKWNKRCYFTKEESVKKRYMKIL</sequence>
<comment type="caution">
    <text evidence="2">The sequence shown here is derived from an EMBL/GenBank/DDBJ whole genome shotgun (WGS) entry which is preliminary data.</text>
</comment>
<dbReference type="EMBL" id="LLXL01000572">
    <property type="protein sequence ID" value="PKK70864.1"/>
    <property type="molecule type" value="Genomic_DNA"/>
</dbReference>
<dbReference type="InterPro" id="IPR021027">
    <property type="entry name" value="Transposase_put_HTH"/>
</dbReference>
<evidence type="ECO:0000259" key="1">
    <source>
        <dbReference type="Pfam" id="PF12323"/>
    </source>
</evidence>
<protein>
    <recommendedName>
        <fullName evidence="1">Transposase putative helix-turn-helix domain-containing protein</fullName>
    </recommendedName>
</protein>
<feature type="non-terminal residue" evidence="2">
    <location>
        <position position="1"/>
    </location>
</feature>
<reference evidence="2 3" key="1">
    <citation type="submission" date="2016-04" db="EMBL/GenBank/DDBJ databases">
        <title>Genome analyses suggest a sexual origin of heterokaryosis in a supposedly ancient asexual fungus.</title>
        <authorList>
            <person name="Ropars J."/>
            <person name="Sedzielewska K."/>
            <person name="Noel J."/>
            <person name="Charron P."/>
            <person name="Farinelli L."/>
            <person name="Marton T."/>
            <person name="Kruger M."/>
            <person name="Pelin A."/>
            <person name="Brachmann A."/>
            <person name="Corradi N."/>
        </authorList>
    </citation>
    <scope>NUCLEOTIDE SEQUENCE [LARGE SCALE GENOMIC DNA]</scope>
    <source>
        <strain evidence="2 3">C2</strain>
    </source>
</reference>
<gene>
    <name evidence="2" type="ORF">RhiirC2_745608</name>
</gene>
<dbReference type="Proteomes" id="UP000233469">
    <property type="component" value="Unassembled WGS sequence"/>
</dbReference>
<reference evidence="2 3" key="2">
    <citation type="submission" date="2017-10" db="EMBL/GenBank/DDBJ databases">
        <title>Extensive intraspecific genome diversity in a model arbuscular mycorrhizal fungus.</title>
        <authorList>
            <person name="Chen E.C.H."/>
            <person name="Morin E."/>
            <person name="Baudet D."/>
            <person name="Noel J."/>
            <person name="Ndikumana S."/>
            <person name="Charron P."/>
            <person name="St-Onge C."/>
            <person name="Giorgi J."/>
            <person name="Grigoriev I.V."/>
            <person name="Roux C."/>
            <person name="Martin F.M."/>
            <person name="Corradi N."/>
        </authorList>
    </citation>
    <scope>NUCLEOTIDE SEQUENCE [LARGE SCALE GENOMIC DNA]</scope>
    <source>
        <strain evidence="2 3">C2</strain>
    </source>
</reference>
<feature type="domain" description="Transposase putative helix-turn-helix" evidence="1">
    <location>
        <begin position="105"/>
        <end position="133"/>
    </location>
</feature>
<proteinExistence type="predicted"/>
<evidence type="ECO:0000313" key="2">
    <source>
        <dbReference type="EMBL" id="PKK70864.1"/>
    </source>
</evidence>
<organism evidence="2 3">
    <name type="scientific">Rhizophagus irregularis</name>
    <dbReference type="NCBI Taxonomy" id="588596"/>
    <lineage>
        <taxon>Eukaryota</taxon>
        <taxon>Fungi</taxon>
        <taxon>Fungi incertae sedis</taxon>
        <taxon>Mucoromycota</taxon>
        <taxon>Glomeromycotina</taxon>
        <taxon>Glomeromycetes</taxon>
        <taxon>Glomerales</taxon>
        <taxon>Glomeraceae</taxon>
        <taxon>Rhizophagus</taxon>
    </lineage>
</organism>
<dbReference type="Pfam" id="PF12323">
    <property type="entry name" value="HTH_OrfB_IS605"/>
    <property type="match status" value="1"/>
</dbReference>